<sequence>MATKEPTNATEQSSNSAKIVDASLWWEPFNTFLTELENASVSSEIPPHLEKKLKDNHAWFLDTIKQFRLPNQKSREALDSPCVKIGPCELNVQPELKDAALKISSILCLDEVQSYILVKRSMERENAAVNDLHPNILNLILMKDKKCILQLLLSCFHANVSEVLLAEMNIRLHFGSQSEGGSAVLKEAQRLISDGLECKLLSIFQDLLSSNYPEQMDFDLYTLWAEETLIEDNLILDILFLVYYESFCTCDAKSWRTLCGLYEGIVTGSYNFQKLAISPDAIRAIYHAKVQLLFILIEALNLENLLQMVHDNIPFRQGSIGFSESDVQQMDRMISSFNAFEAKEEGPLILAWAVFLCLISSLPEKEENNLLMEIEHVGYVRQAFEASSLGYFLEILQSDTLKYSDGPLAGYRSVLRTFISAFIASYEISLQFEDDNLKLILEILCKIYRGEESLCIQFWDRDSFIDGPVRCLLCNLEGEFPFRTIELVSLLSALCEGAWPSECVCDLLSRFNFLDKSVGLSTPIGISGHSIVDVVSKIVETRSPVHVPGVEGLVIPSKSRGQVLRMIDENCALVRWEYTESGVLVLLLRLAQAVYMKNSEELIVILGLLSRLVTFNAAVCYSLANAWNSFHDEELTMGSRRNMSCIDVVEIVCALVKSFSPSVNGAKNDKKDRKTPETENPPTESGTVRKRKQRRTRWHRCDGDRTAVARGRHARRDYRRVGARASVSGDGVRRSDCWEPGELDDPARVAGGGSGGGERVRLPSRVATMAMKGNIFDVALRTNPFDIDSNSLSRLAKMFLIDCEQSDCSMTLSGMFFISLVILSGLYSLSEVLDFTMNLLETGLETDTVLALIVFSLQYVLVNHEFWKYRVKRARWKVTLKVLEVMKKCISSISFCQKLGEVVRDIMLCDSSIHSALFRIVCTTTPSLEFFLLSLFPSALNQQKLYVSRLFDIPDIEGLQLAISSGLDVFVSMMSAFSKNIQIGAARLLSVIFIADFSQFNASLSLDDKEVADFRKSIFSILSEQPPCNEDLIVSTLNLLASAARNQPAFLTAVITSKEYLKAQGYNANSEHRPNKTENGSLDSKEESLLHAILQYLRKSEDLFHRKPNILLCLLNFLRALWQGAPQFTKTLEQLKVSDKFWRHLTNIVVLFSDDQDNLSEKFTDKKLQNVAYRYQFLSNVLDILGYEVFLQKKLMHAELVVNRISKSPTNGTEKKVDSKDEGASSLKEIISTWCKSSLLSDLIKACVSWEYDNSSHIRAKVAASLFAVHAMVKIRSGDSGSFSVSLIERVVTLSQKDAPVLALQCLYSNIFALSFRFAISFDLGDFWCSRLQLCKLPAFSELSTQYAERGYSGGQELENLILSDLFYHIQGELEGRQIDNRPFKELLQFLLDSKFLDAYRYKQDDDLLPNIKSVYLYNTARLRADMGLEMWDLLAWKESKEVAETMLLCLQDSNSRMLHSNSKLSALRGLITLLYMHEDNLTEDEASTGLKISEPVVVSCIDHICSSLRATIDLLTPIPDASEDVLDILIAQAELLLLLVRSLSNNCSQPTCVLILKTSGCGLKVLCSCRQALAVETAMNFFLKLIIGSVELTFKDLHSDIVTPIEDVESSAEASNSCLGLLPVLCNCIEHPDHCTLSLAAIDLILQGFSTPSSWFPIIHKHLPLQHIVQKLQERTLSKTVSVILKFLLNLARVRQGAEMLLNAGILASLRMLLSDFSEGERIFSSVSDKMEKCQPFWGLSLAVITAIIQSLGDSSSAANTVDYVMAYILLKETQNTLALICVLARYWNSWRKILQSMESQLREKSIHLLAFISRATQRPGESLRRDAPLLCHPVLKEEFEWYKKKSFINCRNGWFALSALGCKSNLNLGSSTFRTTALVLRDQSKDNTDVSPQTYLSDLIAIEIYKIAFLLLKFLCIQAESAARKAEEVGFVDIAHFPELPMPDILHGLQDQGIAIITELFEANNTKQLAPEIQEVCLLLLQITVMALYLEFCVIQICGIRPVLGHVETFSKELRLLIRATEGHVFLKEPLKALKQIVSFVYPELVQQEDLF</sequence>
<comment type="caution">
    <text evidence="2">The sequence shown here is derived from an EMBL/GenBank/DDBJ whole genome shotgun (WGS) entry which is preliminary data.</text>
</comment>
<feature type="compositionally biased region" description="Basic residues" evidence="1">
    <location>
        <begin position="688"/>
        <end position="698"/>
    </location>
</feature>
<organism evidence="2 3">
    <name type="scientific">Rehmannia glutinosa</name>
    <name type="common">Chinese foxglove</name>
    <dbReference type="NCBI Taxonomy" id="99300"/>
    <lineage>
        <taxon>Eukaryota</taxon>
        <taxon>Viridiplantae</taxon>
        <taxon>Streptophyta</taxon>
        <taxon>Embryophyta</taxon>
        <taxon>Tracheophyta</taxon>
        <taxon>Spermatophyta</taxon>
        <taxon>Magnoliopsida</taxon>
        <taxon>eudicotyledons</taxon>
        <taxon>Gunneridae</taxon>
        <taxon>Pentapetalae</taxon>
        <taxon>asterids</taxon>
        <taxon>lamiids</taxon>
        <taxon>Lamiales</taxon>
        <taxon>Orobanchaceae</taxon>
        <taxon>Rehmannieae</taxon>
        <taxon>Rehmannia</taxon>
    </lineage>
</organism>
<proteinExistence type="predicted"/>
<accession>A0ABR0XK63</accession>
<gene>
    <name evidence="2" type="ORF">DH2020_006881</name>
</gene>
<reference evidence="2 3" key="1">
    <citation type="journal article" date="2021" name="Comput. Struct. Biotechnol. J.">
        <title>De novo genome assembly of the potent medicinal plant Rehmannia glutinosa using nanopore technology.</title>
        <authorList>
            <person name="Ma L."/>
            <person name="Dong C."/>
            <person name="Song C."/>
            <person name="Wang X."/>
            <person name="Zheng X."/>
            <person name="Niu Y."/>
            <person name="Chen S."/>
            <person name="Feng W."/>
        </authorList>
    </citation>
    <scope>NUCLEOTIDE SEQUENCE [LARGE SCALE GENOMIC DNA]</scope>
    <source>
        <strain evidence="2">DH-2019</strain>
    </source>
</reference>
<feature type="region of interest" description="Disordered" evidence="1">
    <location>
        <begin position="663"/>
        <end position="699"/>
    </location>
</feature>
<dbReference type="PANTHER" id="PTHR31431">
    <property type="entry name" value="NUCLEOPORIN NUP188 HOMOLOG"/>
    <property type="match status" value="1"/>
</dbReference>
<evidence type="ECO:0000313" key="3">
    <source>
        <dbReference type="Proteomes" id="UP001318860"/>
    </source>
</evidence>
<feature type="compositionally biased region" description="Basic and acidic residues" evidence="1">
    <location>
        <begin position="667"/>
        <end position="677"/>
    </location>
</feature>
<name>A0ABR0XK63_REHGL</name>
<dbReference type="PANTHER" id="PTHR31431:SF1">
    <property type="entry name" value="NUCLEOPORIN NUP188"/>
    <property type="match status" value="1"/>
</dbReference>
<evidence type="ECO:0000313" key="2">
    <source>
        <dbReference type="EMBL" id="KAK6159567.1"/>
    </source>
</evidence>
<evidence type="ECO:0000256" key="1">
    <source>
        <dbReference type="SAM" id="MobiDB-lite"/>
    </source>
</evidence>
<dbReference type="InterPro" id="IPR044840">
    <property type="entry name" value="Nup188"/>
</dbReference>
<keyword evidence="3" id="KW-1185">Reference proteome</keyword>
<protein>
    <submittedName>
        <fullName evidence="2">Uncharacterized protein</fullName>
    </submittedName>
</protein>
<feature type="region of interest" description="Disordered" evidence="1">
    <location>
        <begin position="730"/>
        <end position="760"/>
    </location>
</feature>
<dbReference type="EMBL" id="JABTTQ020000004">
    <property type="protein sequence ID" value="KAK6159567.1"/>
    <property type="molecule type" value="Genomic_DNA"/>
</dbReference>
<dbReference type="Proteomes" id="UP001318860">
    <property type="component" value="Unassembled WGS sequence"/>
</dbReference>